<organism evidence="8 9">
    <name type="scientific">Kwoniella heveanensis BCC8398</name>
    <dbReference type="NCBI Taxonomy" id="1296120"/>
    <lineage>
        <taxon>Eukaryota</taxon>
        <taxon>Fungi</taxon>
        <taxon>Dikarya</taxon>
        <taxon>Basidiomycota</taxon>
        <taxon>Agaricomycotina</taxon>
        <taxon>Tremellomycetes</taxon>
        <taxon>Tremellales</taxon>
        <taxon>Cryptococcaceae</taxon>
        <taxon>Kwoniella</taxon>
    </lineage>
</organism>
<dbReference type="Pfam" id="PF17390">
    <property type="entry name" value="Bac_rhamnosid_C"/>
    <property type="match status" value="1"/>
</dbReference>
<dbReference type="Pfam" id="PF08531">
    <property type="entry name" value="Bac_rhamnosid_N"/>
    <property type="match status" value="1"/>
</dbReference>
<dbReference type="Gene3D" id="1.50.10.10">
    <property type="match status" value="1"/>
</dbReference>
<reference evidence="8 9" key="1">
    <citation type="submission" date="2013-07" db="EMBL/GenBank/DDBJ databases">
        <title>The Genome Sequence of Cryptococcus heveanensis BCC8398.</title>
        <authorList>
            <consortium name="The Broad Institute Genome Sequencing Platform"/>
            <person name="Cuomo C."/>
            <person name="Litvintseva A."/>
            <person name="Chen Y."/>
            <person name="Heitman J."/>
            <person name="Sun S."/>
            <person name="Springer D."/>
            <person name="Dromer F."/>
            <person name="Young S.K."/>
            <person name="Zeng Q."/>
            <person name="Gargeya S."/>
            <person name="Fitzgerald M."/>
            <person name="Abouelleil A."/>
            <person name="Alvarado L."/>
            <person name="Berlin A.M."/>
            <person name="Chapman S.B."/>
            <person name="Dewar J."/>
            <person name="Goldberg J."/>
            <person name="Griggs A."/>
            <person name="Gujja S."/>
            <person name="Hansen M."/>
            <person name="Howarth C."/>
            <person name="Imamovic A."/>
            <person name="Larimer J."/>
            <person name="McCowan C."/>
            <person name="Murphy C."/>
            <person name="Pearson M."/>
            <person name="Priest M."/>
            <person name="Roberts A."/>
            <person name="Saif S."/>
            <person name="Shea T."/>
            <person name="Sykes S."/>
            <person name="Wortman J."/>
            <person name="Nusbaum C."/>
            <person name="Birren B."/>
        </authorList>
    </citation>
    <scope>NUCLEOTIDE SEQUENCE [LARGE SCALE GENOMIC DNA]</scope>
    <source>
        <strain evidence="8 9">BCC8398</strain>
    </source>
</reference>
<dbReference type="EC" id="3.2.1.40" evidence="2"/>
<evidence type="ECO:0000259" key="5">
    <source>
        <dbReference type="Pfam" id="PF08531"/>
    </source>
</evidence>
<feature type="domain" description="Bacterial alpha-L-rhamnosidase N-terminal" evidence="5">
    <location>
        <begin position="160"/>
        <end position="304"/>
    </location>
</feature>
<protein>
    <recommendedName>
        <fullName evidence="2">alpha-L-rhamnosidase</fullName>
        <ecNumber evidence="2">3.2.1.40</ecNumber>
    </recommendedName>
</protein>
<dbReference type="OrthoDB" id="10036721at2759"/>
<dbReference type="SUPFAM" id="SSF48208">
    <property type="entry name" value="Six-hairpin glycosidases"/>
    <property type="match status" value="1"/>
</dbReference>
<dbReference type="InterPro" id="IPR016007">
    <property type="entry name" value="Alpha_rhamnosid"/>
</dbReference>
<dbReference type="PANTHER" id="PTHR33307">
    <property type="entry name" value="ALPHA-RHAMNOSIDASE (EUROFUNG)"/>
    <property type="match status" value="1"/>
</dbReference>
<dbReference type="PANTHER" id="PTHR33307:SF6">
    <property type="entry name" value="ALPHA-RHAMNOSIDASE (EUROFUNG)-RELATED"/>
    <property type="match status" value="1"/>
</dbReference>
<dbReference type="AlphaFoldDB" id="A0A1B9GIQ8"/>
<evidence type="ECO:0000256" key="2">
    <source>
        <dbReference type="ARBA" id="ARBA00012652"/>
    </source>
</evidence>
<dbReference type="InterPro" id="IPR008928">
    <property type="entry name" value="6-hairpin_glycosidase_sf"/>
</dbReference>
<proteinExistence type="predicted"/>
<dbReference type="InterPro" id="IPR012341">
    <property type="entry name" value="6hp_glycosidase-like_sf"/>
</dbReference>
<dbReference type="Pfam" id="PF17389">
    <property type="entry name" value="Bac_rhamnosid6H"/>
    <property type="match status" value="1"/>
</dbReference>
<reference evidence="9" key="2">
    <citation type="submission" date="2013-12" db="EMBL/GenBank/DDBJ databases">
        <title>Evolution of pathogenesis and genome organization in the Tremellales.</title>
        <authorList>
            <person name="Cuomo C."/>
            <person name="Litvintseva A."/>
            <person name="Heitman J."/>
            <person name="Chen Y."/>
            <person name="Sun S."/>
            <person name="Springer D."/>
            <person name="Dromer F."/>
            <person name="Young S."/>
            <person name="Zeng Q."/>
            <person name="Chapman S."/>
            <person name="Gujja S."/>
            <person name="Saif S."/>
            <person name="Birren B."/>
        </authorList>
    </citation>
    <scope>NUCLEOTIDE SEQUENCE [LARGE SCALE GENOMIC DNA]</scope>
    <source>
        <strain evidence="9">BCC8398</strain>
    </source>
</reference>
<gene>
    <name evidence="8" type="ORF">I316_07488</name>
</gene>
<dbReference type="InterPro" id="IPR013783">
    <property type="entry name" value="Ig-like_fold"/>
</dbReference>
<evidence type="ECO:0000259" key="7">
    <source>
        <dbReference type="Pfam" id="PF17390"/>
    </source>
</evidence>
<dbReference type="EMBL" id="KV700140">
    <property type="protein sequence ID" value="OCF30855.1"/>
    <property type="molecule type" value="Genomic_DNA"/>
</dbReference>
<dbReference type="GO" id="GO:0005975">
    <property type="term" value="P:carbohydrate metabolic process"/>
    <property type="evidence" value="ECO:0007669"/>
    <property type="project" value="InterPro"/>
</dbReference>
<sequence>MTHTSLKASSTIAIAQISFEHAGVKGFVDTDRPRLSWRFEGDARDWQQISYDIKVARSSGSVEEFHVDSSKSNLVPWPSTIPLAPCEIAKISVKANGIGRQDTDWAHAQVEAALLTGSDWSAQMITAADLCLQSPLTQSAPQRPFYVYREFEIKRLDGIARLYATAFGMYDVTINGVPASDQVLKPGWTSYDHRLYYQVEDISSLLKVGRNRVMVAVGEGWYSGRIGFGGGKRWIYGEKNGVMMEIRVGKEVVISTDETWKWSCGPILASELYDGEVYDARLGIDDYVSEGSSVQLLDRPTASLILDKAPIKRTKEVPVKEIIISPSGKCILDFGQNLVGWVRINRGAKGKAPGDRIVLSHVEVLEEGEISTRPLRFAKCQDTIICGSDPHALDAWEPTFTYHGFRYVQVEGWGDDIDPSHFTAVIIHTDMERTGWFSSSHPMINRLHDNVLWSMRGNFVGLPTDCPQRDERLGWTGDLQVFCKTASFLFDTTSILSGWLQDLAAEQTQNDNVPPLVVPDTFKRQFNGEPDPAAIWGDVSVLSPLDLFESSGDSAILERQYSSMYDWLKKGIPRDADGLWGQRTPMDSQFGDWLDPYAPPDFPGDGRTDPYFVANAYLVYVTRKMAEVCHILGKQEEAAEFQAEWSRSITSFADRYITKAGRTVSDSQTALVLALQFDLLSSPSQREVAVGRLEELVRSNVFKIGTGFAGTPIILDVLANNDRLHLAYRMLQEKQCPSWLYCVSMGATTIWERWDSMRPDGSINPGEMTSFNHYALGAVASFMHSTIGGISPLAPGWKKIRIAPRPGGTVTWADVTHMSPYGLVRCAWRIENSKLHLSITVPPNTTAVIDVGDLQTAIGSGHRQFEVAYQADTRWPPKPIYKSMTIPLIDEIA</sequence>
<dbReference type="InterPro" id="IPR013737">
    <property type="entry name" value="Bac_rhamnosid_N"/>
</dbReference>
<dbReference type="Pfam" id="PF05592">
    <property type="entry name" value="Bac_rhamnosid"/>
    <property type="match status" value="1"/>
</dbReference>
<dbReference type="PIRSF" id="PIRSF010631">
    <property type="entry name" value="A-rhamnsds"/>
    <property type="match status" value="1"/>
</dbReference>
<dbReference type="Gene3D" id="2.60.40.10">
    <property type="entry name" value="Immunoglobulins"/>
    <property type="match status" value="1"/>
</dbReference>
<dbReference type="Proteomes" id="UP000092666">
    <property type="component" value="Unassembled WGS sequence"/>
</dbReference>
<evidence type="ECO:0000313" key="8">
    <source>
        <dbReference type="EMBL" id="OCF30855.1"/>
    </source>
</evidence>
<comment type="catalytic activity">
    <reaction evidence="1">
        <text>Hydrolysis of terminal non-reducing alpha-L-rhamnose residues in alpha-L-rhamnosides.</text>
        <dbReference type="EC" id="3.2.1.40"/>
    </reaction>
</comment>
<evidence type="ECO:0000256" key="3">
    <source>
        <dbReference type="ARBA" id="ARBA00022801"/>
    </source>
</evidence>
<feature type="domain" description="Alpha-L-rhamnosidase six-hairpin glycosidase" evidence="6">
    <location>
        <begin position="432"/>
        <end position="787"/>
    </location>
</feature>
<dbReference type="Gene3D" id="2.60.120.260">
    <property type="entry name" value="Galactose-binding domain-like"/>
    <property type="match status" value="2"/>
</dbReference>
<accession>A0A1B9GIQ8</accession>
<evidence type="ECO:0000256" key="1">
    <source>
        <dbReference type="ARBA" id="ARBA00001445"/>
    </source>
</evidence>
<feature type="domain" description="Alpha-L-rhamnosidase C-terminal" evidence="7">
    <location>
        <begin position="789"/>
        <end position="863"/>
    </location>
</feature>
<evidence type="ECO:0000313" key="9">
    <source>
        <dbReference type="Proteomes" id="UP000092666"/>
    </source>
</evidence>
<dbReference type="Gene3D" id="2.60.420.10">
    <property type="entry name" value="Maltose phosphorylase, domain 3"/>
    <property type="match status" value="1"/>
</dbReference>
<name>A0A1B9GIQ8_9TREE</name>
<feature type="domain" description="Alpha-L-rhamnosidase concanavalin-like" evidence="4">
    <location>
        <begin position="326"/>
        <end position="428"/>
    </location>
</feature>
<dbReference type="Pfam" id="PF25788">
    <property type="entry name" value="Ig_Rha78A_N"/>
    <property type="match status" value="1"/>
</dbReference>
<evidence type="ECO:0000259" key="6">
    <source>
        <dbReference type="Pfam" id="PF17389"/>
    </source>
</evidence>
<dbReference type="GO" id="GO:0030596">
    <property type="term" value="F:alpha-L-rhamnosidase activity"/>
    <property type="evidence" value="ECO:0007669"/>
    <property type="project" value="UniProtKB-EC"/>
</dbReference>
<dbReference type="InterPro" id="IPR035398">
    <property type="entry name" value="Bac_rhamnosid_C"/>
</dbReference>
<keyword evidence="9" id="KW-1185">Reference proteome</keyword>
<dbReference type="InterPro" id="IPR008902">
    <property type="entry name" value="Rhamnosid_concanavalin"/>
</dbReference>
<keyword evidence="3" id="KW-0378">Hydrolase</keyword>
<dbReference type="STRING" id="1296120.A0A1B9GIQ8"/>
<dbReference type="InterPro" id="IPR035396">
    <property type="entry name" value="Bac_rhamnosid6H"/>
</dbReference>
<evidence type="ECO:0000259" key="4">
    <source>
        <dbReference type="Pfam" id="PF05592"/>
    </source>
</evidence>